<gene>
    <name evidence="2" type="ORF">C6570_04795</name>
</gene>
<evidence type="ECO:0000313" key="2">
    <source>
        <dbReference type="EMBL" id="AVO33649.1"/>
    </source>
</evidence>
<evidence type="ECO:0000313" key="3">
    <source>
        <dbReference type="Proteomes" id="UP000239709"/>
    </source>
</evidence>
<dbReference type="InterPro" id="IPR006522">
    <property type="entry name" value="Phage_virion_morphogenesis"/>
</dbReference>
<dbReference type="EMBL" id="CP027666">
    <property type="protein sequence ID" value="AVO33649.1"/>
    <property type="molecule type" value="Genomic_DNA"/>
</dbReference>
<name>A0A2S0MCM7_9BURK</name>
<dbReference type="AlphaFoldDB" id="A0A2S0MCM7"/>
<dbReference type="Pfam" id="PF05069">
    <property type="entry name" value="Phage_tail_S"/>
    <property type="match status" value="1"/>
</dbReference>
<proteinExistence type="predicted"/>
<keyword evidence="3" id="KW-1185">Reference proteome</keyword>
<organism evidence="2 3">
    <name type="scientific">Ottowia oryzae</name>
    <dbReference type="NCBI Taxonomy" id="2109914"/>
    <lineage>
        <taxon>Bacteria</taxon>
        <taxon>Pseudomonadati</taxon>
        <taxon>Pseudomonadota</taxon>
        <taxon>Betaproteobacteria</taxon>
        <taxon>Burkholderiales</taxon>
        <taxon>Comamonadaceae</taxon>
        <taxon>Ottowia</taxon>
    </lineage>
</organism>
<dbReference type="NCBIfam" id="TIGR01635">
    <property type="entry name" value="tail_comp_S"/>
    <property type="match status" value="1"/>
</dbReference>
<dbReference type="OrthoDB" id="2081253at2"/>
<dbReference type="KEGG" id="otk:C6570_04795"/>
<accession>A0A2S0MCM7</accession>
<reference evidence="2 3" key="1">
    <citation type="submission" date="2018-03" db="EMBL/GenBank/DDBJ databases">
        <title>Genome sequencing of Ottowia sp.</title>
        <authorList>
            <person name="Kim S.-J."/>
            <person name="Heo J."/>
            <person name="Kwon S.-W."/>
        </authorList>
    </citation>
    <scope>NUCLEOTIDE SEQUENCE [LARGE SCALE GENOMIC DNA]</scope>
    <source>
        <strain evidence="2 3">KADR8-3</strain>
    </source>
</reference>
<evidence type="ECO:0000256" key="1">
    <source>
        <dbReference type="SAM" id="MobiDB-lite"/>
    </source>
</evidence>
<protein>
    <submittedName>
        <fullName evidence="2">Phage virion morphogenesis protein</fullName>
    </submittedName>
</protein>
<sequence>MWPATQGLLMLTLKFDQGEIPSALAQVLGVLEKPRPLLQAIGEYGIDSTMQRFRTGKAPDGSAWAPKSPTTLARHPRGGRKPLIGESRALSTTIAYQVGDKSVAWGSNQVYAGVQQGGARAGSLWSGKDRRGRNAKAPWGDIPARPYLGLSAKDERNIMEIVRDYLL</sequence>
<dbReference type="Proteomes" id="UP000239709">
    <property type="component" value="Chromosome"/>
</dbReference>
<feature type="region of interest" description="Disordered" evidence="1">
    <location>
        <begin position="56"/>
        <end position="83"/>
    </location>
</feature>